<evidence type="ECO:0000313" key="6">
    <source>
        <dbReference type="Proteomes" id="UP000284902"/>
    </source>
</evidence>
<dbReference type="EMBL" id="QSQN01000026">
    <property type="protein sequence ID" value="RGK38426.1"/>
    <property type="molecule type" value="Genomic_DNA"/>
</dbReference>
<dbReference type="RefSeq" id="WP_005612260.1">
    <property type="nucleotide sequence ID" value="NZ_CABKOA010000009.1"/>
</dbReference>
<evidence type="ECO:0000313" key="5">
    <source>
        <dbReference type="Proteomes" id="UP000260793"/>
    </source>
</evidence>
<protein>
    <submittedName>
        <fullName evidence="2">DUF4250 domain-containing protein</fullName>
    </submittedName>
</protein>
<dbReference type="EMBL" id="QRMI01000018">
    <property type="protein sequence ID" value="RHJ61134.1"/>
    <property type="molecule type" value="Genomic_DNA"/>
</dbReference>
<dbReference type="EMBL" id="QRHG01000010">
    <property type="protein sequence ID" value="RHF61742.1"/>
    <property type="molecule type" value="Genomic_DNA"/>
</dbReference>
<proteinExistence type="predicted"/>
<dbReference type="InterPro" id="IPR025346">
    <property type="entry name" value="DUF4250"/>
</dbReference>
<evidence type="ECO:0000313" key="4">
    <source>
        <dbReference type="EMBL" id="RHJ61134.1"/>
    </source>
</evidence>
<organism evidence="2 5">
    <name type="scientific">[Ruminococcus] lactaris</name>
    <dbReference type="NCBI Taxonomy" id="46228"/>
    <lineage>
        <taxon>Bacteria</taxon>
        <taxon>Bacillati</taxon>
        <taxon>Bacillota</taxon>
        <taxon>Clostridia</taxon>
        <taxon>Lachnospirales</taxon>
        <taxon>Lachnospiraceae</taxon>
        <taxon>Mediterraneibacter</taxon>
    </lineage>
</organism>
<evidence type="ECO:0000313" key="2">
    <source>
        <dbReference type="EMBL" id="RGK38426.1"/>
    </source>
</evidence>
<name>A0A3E4LM66_9FIRM</name>
<feature type="coiled-coil region" evidence="1">
    <location>
        <begin position="27"/>
        <end position="58"/>
    </location>
</feature>
<dbReference type="Proteomes" id="UP000260793">
    <property type="component" value="Unassembled WGS sequence"/>
</dbReference>
<accession>A0A3E4LM66</accession>
<evidence type="ECO:0000313" key="7">
    <source>
        <dbReference type="Proteomes" id="UP000285832"/>
    </source>
</evidence>
<dbReference type="GeneID" id="77334151"/>
<evidence type="ECO:0000256" key="1">
    <source>
        <dbReference type="SAM" id="Coils"/>
    </source>
</evidence>
<reference evidence="5 6" key="1">
    <citation type="submission" date="2018-08" db="EMBL/GenBank/DDBJ databases">
        <title>A genome reference for cultivated species of the human gut microbiota.</title>
        <authorList>
            <person name="Zou Y."/>
            <person name="Xue W."/>
            <person name="Luo G."/>
        </authorList>
    </citation>
    <scope>NUCLEOTIDE SEQUENCE [LARGE SCALE GENOMIC DNA]</scope>
    <source>
        <strain evidence="4 7">AM09-9</strain>
        <strain evidence="3 6">AM25-1LB</strain>
        <strain evidence="2 5">TF11-7</strain>
    </source>
</reference>
<dbReference type="Proteomes" id="UP000284902">
    <property type="component" value="Unassembled WGS sequence"/>
</dbReference>
<dbReference type="Pfam" id="PF14056">
    <property type="entry name" value="DUF4250"/>
    <property type="match status" value="1"/>
</dbReference>
<gene>
    <name evidence="4" type="ORF">DW116_08140</name>
    <name evidence="3" type="ORF">DW672_05500</name>
    <name evidence="2" type="ORF">DXD17_10040</name>
</gene>
<evidence type="ECO:0000313" key="3">
    <source>
        <dbReference type="EMBL" id="RHF61742.1"/>
    </source>
</evidence>
<keyword evidence="1" id="KW-0175">Coiled coil</keyword>
<comment type="caution">
    <text evidence="2">The sequence shown here is derived from an EMBL/GenBank/DDBJ whole genome shotgun (WGS) entry which is preliminary data.</text>
</comment>
<dbReference type="Proteomes" id="UP000285832">
    <property type="component" value="Unassembled WGS sequence"/>
</dbReference>
<dbReference type="AlphaFoldDB" id="A0A3E4LM66"/>
<sequence>MLNGLPSDPMILLSVVNTKLRDFYPSLQALCDDMEISEAELKEKLAQIDYEYDGLKNQFV</sequence>